<feature type="transmembrane region" description="Helical" evidence="1">
    <location>
        <begin position="174"/>
        <end position="194"/>
    </location>
</feature>
<sequence length="209" mass="24276">MGFEGIVWKLYDLSNWIMKMILLNILWIVFSIIGLVIFGFFPATAAMFAVTRKWVLGETDIPVYKTFVKTYKSSFTQMNLIGGILSILGLFLYIDLRFFQTTEYILLSFLSFFIIFAMFIYFAVVLYIFPMYVHFECKTLEYLKRSIIIVLGKPIHTIMMIVGSYLVYVVISMIPVLVVFISGSLLSLVLMWIAMKSFPRYEIKVGEIE</sequence>
<feature type="transmembrane region" description="Helical" evidence="1">
    <location>
        <begin position="75"/>
        <end position="94"/>
    </location>
</feature>
<keyword evidence="3" id="KW-1185">Reference proteome</keyword>
<evidence type="ECO:0000313" key="3">
    <source>
        <dbReference type="Proteomes" id="UP001597383"/>
    </source>
</evidence>
<dbReference type="InterPro" id="IPR006938">
    <property type="entry name" value="DUF624"/>
</dbReference>
<dbReference type="EMBL" id="JBHUHQ010000016">
    <property type="protein sequence ID" value="MFD2044907.1"/>
    <property type="molecule type" value="Genomic_DNA"/>
</dbReference>
<keyword evidence="1" id="KW-1133">Transmembrane helix</keyword>
<dbReference type="Pfam" id="PF04854">
    <property type="entry name" value="DUF624"/>
    <property type="match status" value="1"/>
</dbReference>
<evidence type="ECO:0000256" key="1">
    <source>
        <dbReference type="SAM" id="Phobius"/>
    </source>
</evidence>
<keyword evidence="1" id="KW-0472">Membrane</keyword>
<feature type="transmembrane region" description="Helical" evidence="1">
    <location>
        <begin position="147"/>
        <end position="168"/>
    </location>
</feature>
<evidence type="ECO:0000313" key="2">
    <source>
        <dbReference type="EMBL" id="MFD2044907.1"/>
    </source>
</evidence>
<protein>
    <submittedName>
        <fullName evidence="2">YesL family protein</fullName>
    </submittedName>
</protein>
<keyword evidence="1" id="KW-0812">Transmembrane</keyword>
<feature type="transmembrane region" description="Helical" evidence="1">
    <location>
        <begin position="20"/>
        <end position="43"/>
    </location>
</feature>
<accession>A0ABW4W2Y2</accession>
<reference evidence="3" key="1">
    <citation type="journal article" date="2019" name="Int. J. Syst. Evol. Microbiol.">
        <title>The Global Catalogue of Microorganisms (GCM) 10K type strain sequencing project: providing services to taxonomists for standard genome sequencing and annotation.</title>
        <authorList>
            <consortium name="The Broad Institute Genomics Platform"/>
            <consortium name="The Broad Institute Genome Sequencing Center for Infectious Disease"/>
            <person name="Wu L."/>
            <person name="Ma J."/>
        </authorList>
    </citation>
    <scope>NUCLEOTIDE SEQUENCE [LARGE SCALE GENOMIC DNA]</scope>
    <source>
        <strain evidence="3">R28</strain>
    </source>
</reference>
<feature type="transmembrane region" description="Helical" evidence="1">
    <location>
        <begin position="106"/>
        <end position="135"/>
    </location>
</feature>
<dbReference type="RefSeq" id="WP_377557505.1">
    <property type="nucleotide sequence ID" value="NZ_JBHUHQ010000016.1"/>
</dbReference>
<proteinExistence type="predicted"/>
<name>A0ABW4W2Y2_9BACI</name>
<organism evidence="2 3">
    <name type="scientific">Ornithinibacillus salinisoli</name>
    <dbReference type="NCBI Taxonomy" id="1848459"/>
    <lineage>
        <taxon>Bacteria</taxon>
        <taxon>Bacillati</taxon>
        <taxon>Bacillota</taxon>
        <taxon>Bacilli</taxon>
        <taxon>Bacillales</taxon>
        <taxon>Bacillaceae</taxon>
        <taxon>Ornithinibacillus</taxon>
    </lineage>
</organism>
<dbReference type="Proteomes" id="UP001597383">
    <property type="component" value="Unassembled WGS sequence"/>
</dbReference>
<gene>
    <name evidence="2" type="ORF">ACFSJF_11555</name>
</gene>
<comment type="caution">
    <text evidence="2">The sequence shown here is derived from an EMBL/GenBank/DDBJ whole genome shotgun (WGS) entry which is preliminary data.</text>
</comment>